<dbReference type="GO" id="GO:0004792">
    <property type="term" value="F:thiosulfate-cyanide sulfurtransferase activity"/>
    <property type="evidence" value="ECO:0007669"/>
    <property type="project" value="TreeGrafter"/>
</dbReference>
<evidence type="ECO:0000256" key="1">
    <source>
        <dbReference type="ARBA" id="ARBA00009919"/>
    </source>
</evidence>
<dbReference type="InterPro" id="IPR000594">
    <property type="entry name" value="ThiF_NAD_FAD-bd"/>
</dbReference>
<dbReference type="PRINTS" id="PR00420">
    <property type="entry name" value="RNGMNOXGNASE"/>
</dbReference>
<dbReference type="GO" id="GO:0008146">
    <property type="term" value="F:sulfotransferase activity"/>
    <property type="evidence" value="ECO:0007669"/>
    <property type="project" value="TreeGrafter"/>
</dbReference>
<comment type="similarity">
    <text evidence="1">Belongs to the HesA/MoeB/ThiF family.</text>
</comment>
<proteinExistence type="inferred from homology"/>
<dbReference type="Gene3D" id="3.40.50.720">
    <property type="entry name" value="NAD(P)-binding Rossmann-like Domain"/>
    <property type="match status" value="1"/>
</dbReference>
<organism evidence="3 4">
    <name type="scientific">Salicibibacter halophilus</name>
    <dbReference type="NCBI Taxonomy" id="2502791"/>
    <lineage>
        <taxon>Bacteria</taxon>
        <taxon>Bacillati</taxon>
        <taxon>Bacillota</taxon>
        <taxon>Bacilli</taxon>
        <taxon>Bacillales</taxon>
        <taxon>Bacillaceae</taxon>
        <taxon>Salicibibacter</taxon>
    </lineage>
</organism>
<dbReference type="InterPro" id="IPR035985">
    <property type="entry name" value="Ubiquitin-activating_enz"/>
</dbReference>
<dbReference type="KEGG" id="sale:EPH95_09375"/>
<dbReference type="FunFam" id="3.40.50.720:FF:000080">
    <property type="entry name" value="Thiazole biosynthesis adenylyltransferase ThiF"/>
    <property type="match status" value="1"/>
</dbReference>
<dbReference type="CDD" id="cd00757">
    <property type="entry name" value="ThiF_MoeB_HesA_family"/>
    <property type="match status" value="1"/>
</dbReference>
<reference evidence="4" key="1">
    <citation type="submission" date="2019-01" db="EMBL/GenBank/DDBJ databases">
        <title>Genomic analysis of Salicibibacter sp. NKC3-5.</title>
        <authorList>
            <person name="Oh Y.J."/>
        </authorList>
    </citation>
    <scope>NUCLEOTIDE SEQUENCE [LARGE SCALE GENOMIC DNA]</scope>
    <source>
        <strain evidence="4">NKC3-5</strain>
    </source>
</reference>
<sequence>MVDRYDRQTRFEPLGSKGQDRIRAAHVLLVGCGALGTSIADTLVRAGIGKITIIDRDYVELHNLHRQQLFTEEDVKHKVAKAKAAARYLKSVNTDVEIKAHVLDFQPEEAARFVPGVDLIMDGSDNFEVRMLLNDAAYRYEVPWIYGGVVGSYGLSRSFMLDDGPCLRCLSPYLSLDETCDNDGVIAPAVQMVTAMQSAEAIKMISGNKSAVSERLRSFDLWENETTAINAERLKDAQCPTCGSNPTYPELVNKEKGKQIRVLCGGDTVHVRPRERKDVQVEKLQNIQHSTLSSVRLHEDVATLNYEGCRVVLFKDGRALLHGIDEGDRAEKVYEHVLSLID</sequence>
<evidence type="ECO:0000259" key="2">
    <source>
        <dbReference type="Pfam" id="PF00899"/>
    </source>
</evidence>
<dbReference type="PANTHER" id="PTHR10953">
    <property type="entry name" value="UBIQUITIN-ACTIVATING ENZYME E1"/>
    <property type="match status" value="1"/>
</dbReference>
<protein>
    <submittedName>
        <fullName evidence="3">Thiamine biosynthesis protein MoeB</fullName>
    </submittedName>
</protein>
<evidence type="ECO:0000313" key="4">
    <source>
        <dbReference type="Proteomes" id="UP000319756"/>
    </source>
</evidence>
<feature type="domain" description="THIF-type NAD/FAD binding fold" evidence="2">
    <location>
        <begin position="5"/>
        <end position="240"/>
    </location>
</feature>
<dbReference type="GO" id="GO:0005829">
    <property type="term" value="C:cytosol"/>
    <property type="evidence" value="ECO:0007669"/>
    <property type="project" value="TreeGrafter"/>
</dbReference>
<dbReference type="InterPro" id="IPR045886">
    <property type="entry name" value="ThiF/MoeB/HesA"/>
</dbReference>
<dbReference type="EMBL" id="CP035485">
    <property type="protein sequence ID" value="QDI91360.1"/>
    <property type="molecule type" value="Genomic_DNA"/>
</dbReference>
<dbReference type="GO" id="GO:0016779">
    <property type="term" value="F:nucleotidyltransferase activity"/>
    <property type="evidence" value="ECO:0007669"/>
    <property type="project" value="TreeGrafter"/>
</dbReference>
<accession>A0A514LHP3</accession>
<dbReference type="Pfam" id="PF00899">
    <property type="entry name" value="ThiF"/>
    <property type="match status" value="1"/>
</dbReference>
<keyword evidence="4" id="KW-1185">Reference proteome</keyword>
<dbReference type="GO" id="GO:0008641">
    <property type="term" value="F:ubiquitin-like modifier activating enzyme activity"/>
    <property type="evidence" value="ECO:0007669"/>
    <property type="project" value="InterPro"/>
</dbReference>
<dbReference type="AlphaFoldDB" id="A0A514LHP3"/>
<gene>
    <name evidence="3" type="ORF">EPH95_09375</name>
</gene>
<dbReference type="PANTHER" id="PTHR10953:SF102">
    <property type="entry name" value="ADENYLYLTRANSFERASE AND SULFURTRANSFERASE MOCS3"/>
    <property type="match status" value="1"/>
</dbReference>
<evidence type="ECO:0000313" key="3">
    <source>
        <dbReference type="EMBL" id="QDI91360.1"/>
    </source>
</evidence>
<name>A0A514LHP3_9BACI</name>
<dbReference type="SUPFAM" id="SSF69572">
    <property type="entry name" value="Activating enzymes of the ubiquitin-like proteins"/>
    <property type="match status" value="1"/>
</dbReference>
<dbReference type="Proteomes" id="UP000319756">
    <property type="component" value="Chromosome"/>
</dbReference>